<accession>A0AAN9G2E9</accession>
<keyword evidence="3" id="KW-1185">Reference proteome</keyword>
<evidence type="ECO:0000256" key="1">
    <source>
        <dbReference type="SAM" id="SignalP"/>
    </source>
</evidence>
<feature type="signal peptide" evidence="1">
    <location>
        <begin position="1"/>
        <end position="23"/>
    </location>
</feature>
<evidence type="ECO:0000313" key="2">
    <source>
        <dbReference type="EMBL" id="KAK7092389.1"/>
    </source>
</evidence>
<organism evidence="2 3">
    <name type="scientific">Littorina saxatilis</name>
    <dbReference type="NCBI Taxonomy" id="31220"/>
    <lineage>
        <taxon>Eukaryota</taxon>
        <taxon>Metazoa</taxon>
        <taxon>Spiralia</taxon>
        <taxon>Lophotrochozoa</taxon>
        <taxon>Mollusca</taxon>
        <taxon>Gastropoda</taxon>
        <taxon>Caenogastropoda</taxon>
        <taxon>Littorinimorpha</taxon>
        <taxon>Littorinoidea</taxon>
        <taxon>Littorinidae</taxon>
        <taxon>Littorina</taxon>
    </lineage>
</organism>
<dbReference type="EMBL" id="JBAMIC010000021">
    <property type="protein sequence ID" value="KAK7092389.1"/>
    <property type="molecule type" value="Genomic_DNA"/>
</dbReference>
<name>A0AAN9G2E9_9CAEN</name>
<gene>
    <name evidence="2" type="ORF">V1264_008138</name>
</gene>
<evidence type="ECO:0000313" key="3">
    <source>
        <dbReference type="Proteomes" id="UP001374579"/>
    </source>
</evidence>
<sequence length="149" mass="16448">MISAKELLVFLVLCSFTAYTAKGFKSLNCTDFGSRRHNARGTGYFPDNSTMEGGTTDMHGNPLHTLQKYLAGGAPFVSTAMDNTIGIAYGTPLCIPQLNFKYKQLIRFEVVDTGGAFIHKGYSRIDVCTQDREHSWDPTINGPLTLVFQ</sequence>
<feature type="chain" id="PRO_5042824746" evidence="1">
    <location>
        <begin position="24"/>
        <end position="149"/>
    </location>
</feature>
<keyword evidence="1" id="KW-0732">Signal</keyword>
<dbReference type="Proteomes" id="UP001374579">
    <property type="component" value="Unassembled WGS sequence"/>
</dbReference>
<reference evidence="2 3" key="1">
    <citation type="submission" date="2024-02" db="EMBL/GenBank/DDBJ databases">
        <title>Chromosome-scale genome assembly of the rough periwinkle Littorina saxatilis.</title>
        <authorList>
            <person name="De Jode A."/>
            <person name="Faria R."/>
            <person name="Formenti G."/>
            <person name="Sims Y."/>
            <person name="Smith T.P."/>
            <person name="Tracey A."/>
            <person name="Wood J.M.D."/>
            <person name="Zagrodzka Z.B."/>
            <person name="Johannesson K."/>
            <person name="Butlin R.K."/>
            <person name="Leder E.H."/>
        </authorList>
    </citation>
    <scope>NUCLEOTIDE SEQUENCE [LARGE SCALE GENOMIC DNA]</scope>
    <source>
        <strain evidence="2">Snail1</strain>
        <tissue evidence="2">Muscle</tissue>
    </source>
</reference>
<protein>
    <submittedName>
        <fullName evidence="2">Uncharacterized protein</fullName>
    </submittedName>
</protein>
<proteinExistence type="predicted"/>
<comment type="caution">
    <text evidence="2">The sequence shown here is derived from an EMBL/GenBank/DDBJ whole genome shotgun (WGS) entry which is preliminary data.</text>
</comment>
<dbReference type="AlphaFoldDB" id="A0AAN9G2E9"/>